<protein>
    <submittedName>
        <fullName evidence="2">Contractile injection system protein, VgrG/Pvc8 family</fullName>
    </submittedName>
</protein>
<sequence length="67" mass="7671">MNRWRSRRPRSTTPSLEQYDFPGEYQFPGRAGPHQGQAMARIRLEAHQATRRQAVGTSDCPRLYAGP</sequence>
<reference evidence="2" key="1">
    <citation type="submission" date="2022-11" db="EMBL/GenBank/DDBJ databases">
        <title>Minimal conservation of predation-associated metabolite biosynthetic gene clusters underscores biosynthetic potential of Myxococcota including descriptions for ten novel species: Archangium lansinium sp. nov., Myxococcus landrumus sp. nov., Nannocystis bai.</title>
        <authorList>
            <person name="Ahearne A."/>
            <person name="Stevens C."/>
            <person name="Phillips K."/>
        </authorList>
    </citation>
    <scope>NUCLEOTIDE SEQUENCE</scope>
    <source>
        <strain evidence="2">Na p29</strain>
    </source>
</reference>
<feature type="compositionally biased region" description="Basic residues" evidence="1">
    <location>
        <begin position="1"/>
        <end position="10"/>
    </location>
</feature>
<feature type="region of interest" description="Disordered" evidence="1">
    <location>
        <begin position="1"/>
        <end position="67"/>
    </location>
</feature>
<gene>
    <name evidence="2" type="ORF">OV079_51415</name>
</gene>
<dbReference type="EMBL" id="JAPNKE010000002">
    <property type="protein sequence ID" value="MCY1013801.1"/>
    <property type="molecule type" value="Genomic_DNA"/>
</dbReference>
<dbReference type="RefSeq" id="WP_267778839.1">
    <property type="nucleotide sequence ID" value="NZ_JAPNKE010000002.1"/>
</dbReference>
<evidence type="ECO:0000313" key="2">
    <source>
        <dbReference type="EMBL" id="MCY1013801.1"/>
    </source>
</evidence>
<dbReference type="Gene3D" id="2.30.110.50">
    <property type="match status" value="1"/>
</dbReference>
<dbReference type="SUPFAM" id="SSF69279">
    <property type="entry name" value="Phage tail proteins"/>
    <property type="match status" value="1"/>
</dbReference>
<comment type="caution">
    <text evidence="2">The sequence shown here is derived from an EMBL/GenBank/DDBJ whole genome shotgun (WGS) entry which is preliminary data.</text>
</comment>
<name>A0A9X3F0Z1_9BACT</name>
<dbReference type="AlphaFoldDB" id="A0A9X3F0Z1"/>
<dbReference type="Pfam" id="PF05954">
    <property type="entry name" value="Phage_GPD"/>
    <property type="match status" value="1"/>
</dbReference>
<accession>A0A9X3F0Z1</accession>
<dbReference type="Proteomes" id="UP001150924">
    <property type="component" value="Unassembled WGS sequence"/>
</dbReference>
<evidence type="ECO:0000313" key="3">
    <source>
        <dbReference type="Proteomes" id="UP001150924"/>
    </source>
</evidence>
<evidence type="ECO:0000256" key="1">
    <source>
        <dbReference type="SAM" id="MobiDB-lite"/>
    </source>
</evidence>
<keyword evidence="3" id="KW-1185">Reference proteome</keyword>
<proteinExistence type="predicted"/>
<dbReference type="Gene3D" id="4.10.220.110">
    <property type="match status" value="1"/>
</dbReference>
<organism evidence="2 3">
    <name type="scientific">Nannocystis pusilla</name>
    <dbReference type="NCBI Taxonomy" id="889268"/>
    <lineage>
        <taxon>Bacteria</taxon>
        <taxon>Pseudomonadati</taxon>
        <taxon>Myxococcota</taxon>
        <taxon>Polyangia</taxon>
        <taxon>Nannocystales</taxon>
        <taxon>Nannocystaceae</taxon>
        <taxon>Nannocystis</taxon>
    </lineage>
</organism>